<reference evidence="2" key="1">
    <citation type="submission" date="2022-07" db="EMBL/GenBank/DDBJ databases">
        <title>Phylogenomic reconstructions and comparative analyses of Kickxellomycotina fungi.</title>
        <authorList>
            <person name="Reynolds N.K."/>
            <person name="Stajich J.E."/>
            <person name="Barry K."/>
            <person name="Grigoriev I.V."/>
            <person name="Crous P."/>
            <person name="Smith M.E."/>
        </authorList>
    </citation>
    <scope>NUCLEOTIDE SEQUENCE</scope>
    <source>
        <strain evidence="2">NBRC 100468</strain>
    </source>
</reference>
<keyword evidence="3" id="KW-1185">Reference proteome</keyword>
<gene>
    <name evidence="2" type="ORF">H4219_003383</name>
</gene>
<comment type="caution">
    <text evidence="2">The sequence shown here is derived from an EMBL/GenBank/DDBJ whole genome shotgun (WGS) entry which is preliminary data.</text>
</comment>
<proteinExistence type="predicted"/>
<feature type="compositionally biased region" description="Polar residues" evidence="1">
    <location>
        <begin position="722"/>
        <end position="731"/>
    </location>
</feature>
<protein>
    <submittedName>
        <fullName evidence="2">Uncharacterized protein</fullName>
    </submittedName>
</protein>
<dbReference type="Proteomes" id="UP001150538">
    <property type="component" value="Unassembled WGS sequence"/>
</dbReference>
<organism evidence="2 3">
    <name type="scientific">Mycoemilia scoparia</name>
    <dbReference type="NCBI Taxonomy" id="417184"/>
    <lineage>
        <taxon>Eukaryota</taxon>
        <taxon>Fungi</taxon>
        <taxon>Fungi incertae sedis</taxon>
        <taxon>Zoopagomycota</taxon>
        <taxon>Kickxellomycotina</taxon>
        <taxon>Kickxellomycetes</taxon>
        <taxon>Kickxellales</taxon>
        <taxon>Kickxellaceae</taxon>
        <taxon>Mycoemilia</taxon>
    </lineage>
</organism>
<feature type="compositionally biased region" description="Low complexity" evidence="1">
    <location>
        <begin position="669"/>
        <end position="680"/>
    </location>
</feature>
<feature type="compositionally biased region" description="Low complexity" evidence="1">
    <location>
        <begin position="640"/>
        <end position="655"/>
    </location>
</feature>
<evidence type="ECO:0000256" key="1">
    <source>
        <dbReference type="SAM" id="MobiDB-lite"/>
    </source>
</evidence>
<sequence length="748" mass="84342">MDESFTRYVPKPRRTPNSYNLGESFSRPRSPYDIRGVVPERNSHFSGHDPCSYTQKIETESKKHRDHRAINNDISNSSRYHFDTILDYKIEHGYSDIMISVSKATIDKVIELTNTSVSEPKIAWCIGSISSAVRSNNIVYIDRVLPLDAANGPQQQSPAGLLPGDVCIPVYNEAFDTNKFIDTVKKSCNHCVILSIRLASNRNTFSLEFWSTKLIKKISVKSVSPFSITNLPKNLKRLQANSSETKYKFGILKKRDSELELIALPTVILDDNGVAGIWIYSKVVTKDILEQALQHHPPKKSIRLIHISDGENTASMVLKYYQINSEVQIYDEDCVSFGSKTIQLPKNLHKRQNLLPGDEAFDETNSSDIIVKLKPISGEPKPPSSTDYSDPKELQLKTLGVEKGNQDVMSPGTIIRNRSLSMDNVAIGCNNREILDKLDLYQKSVSKLLEEQRDLLRVHVAQNNELLQLEREKAKNALSSSSSQPFITRRYGRVTETSNVFPNIKDNVSQNNNNTRRAISGSFDEIPPSLNHYQRIIEGYEETLHHNPYNTSIPKKPLPPPLPDYTLRLGNINREPPKIESYKPNNNNNLINNRPAIPHQKPRSEVIRRRPSSTTSIGDLVNQMQGKFISDKQQYSRPLSRPTSSHSNYSSTSSSNGVGAKPQHSQRYSRVSSTSLTSNSHPIARIPSTNLQHHHHSTNLKSRFARRPTQSSSPSQLSNPNEYDSMSTDLSPMTRKYLAQMSTPQGES</sequence>
<dbReference type="EMBL" id="JANBPU010000080">
    <property type="protein sequence ID" value="KAJ1917122.1"/>
    <property type="molecule type" value="Genomic_DNA"/>
</dbReference>
<name>A0A9W8DPB7_9FUNG</name>
<dbReference type="AlphaFoldDB" id="A0A9W8DPB7"/>
<feature type="compositionally biased region" description="Low complexity" evidence="1">
    <location>
        <begin position="710"/>
        <end position="721"/>
    </location>
</feature>
<accession>A0A9W8DPB7</accession>
<evidence type="ECO:0000313" key="2">
    <source>
        <dbReference type="EMBL" id="KAJ1917122.1"/>
    </source>
</evidence>
<feature type="compositionally biased region" description="Basic residues" evidence="1">
    <location>
        <begin position="692"/>
        <end position="706"/>
    </location>
</feature>
<evidence type="ECO:0000313" key="3">
    <source>
        <dbReference type="Proteomes" id="UP001150538"/>
    </source>
</evidence>
<feature type="compositionally biased region" description="Polar residues" evidence="1">
    <location>
        <begin position="612"/>
        <end position="637"/>
    </location>
</feature>
<feature type="region of interest" description="Disordered" evidence="1">
    <location>
        <begin position="1"/>
        <end position="31"/>
    </location>
</feature>
<feature type="region of interest" description="Disordered" evidence="1">
    <location>
        <begin position="575"/>
        <end position="748"/>
    </location>
</feature>